<accession>A0A6G1GX27</accession>
<evidence type="ECO:0000256" key="7">
    <source>
        <dbReference type="ARBA" id="ARBA00023132"/>
    </source>
</evidence>
<keyword evidence="9" id="KW-0472">Membrane</keyword>
<feature type="region of interest" description="Disordered" evidence="10">
    <location>
        <begin position="1"/>
        <end position="164"/>
    </location>
</feature>
<dbReference type="OrthoDB" id="5422384at2759"/>
<evidence type="ECO:0000256" key="10">
    <source>
        <dbReference type="SAM" id="MobiDB-lite"/>
    </source>
</evidence>
<keyword evidence="4 9" id="KW-0509">mRNA transport</keyword>
<keyword evidence="3 9" id="KW-0813">Transport</keyword>
<evidence type="ECO:0000256" key="6">
    <source>
        <dbReference type="ARBA" id="ARBA00023010"/>
    </source>
</evidence>
<evidence type="ECO:0000256" key="8">
    <source>
        <dbReference type="ARBA" id="ARBA00023242"/>
    </source>
</evidence>
<dbReference type="PANTHER" id="PTHR13373">
    <property type="entry name" value="FROUNT PROTEIN-RELATED"/>
    <property type="match status" value="1"/>
</dbReference>
<dbReference type="GO" id="GO:0031965">
    <property type="term" value="C:nuclear membrane"/>
    <property type="evidence" value="ECO:0007669"/>
    <property type="project" value="UniProtKB-UniRule"/>
</dbReference>
<keyword evidence="7 9" id="KW-0906">Nuclear pore complex</keyword>
<evidence type="ECO:0000256" key="9">
    <source>
        <dbReference type="RuleBase" id="RU365073"/>
    </source>
</evidence>
<evidence type="ECO:0000256" key="5">
    <source>
        <dbReference type="ARBA" id="ARBA00022927"/>
    </source>
</evidence>
<dbReference type="AlphaFoldDB" id="A0A6G1GX27"/>
<dbReference type="InterPro" id="IPR011502">
    <property type="entry name" value="Nucleoporin_Nup85"/>
</dbReference>
<comment type="function">
    <text evidence="9">Functions as a component of the nuclear pore complex (NPC).</text>
</comment>
<dbReference type="Pfam" id="PF07575">
    <property type="entry name" value="Nucleopor_Nup85"/>
    <property type="match status" value="2"/>
</dbReference>
<sequence>MVQLTYDDSSPPSTPDSRDRSALDGGHPSTTPVGPPPGSMPSTTPAGPPPSSVFGSSAAGPSGATGRVLFGGPKPTNKFGTGGFGAGTTGSSRFPPGTGTTFGAVRPIDSSPPQVEVEDDAEGEEDEDDYSYDSEEEHDEADMMEDDADMMDEYEDEPEQPTQNTFQSSAFNEFAQSHPSKKPATRAHAMHGIAKGIAARTSAMDLEESDTLILETEKILSGMCDALTEERFASEPEEDPVLQAAIQLRRLYEKEITGVDKADDAQGPGPGEGAEPLAKAEFIASLLLGVHIPCQTDNKDVSDATNPFAMSRFGAEQQRDREIPIPKVLLNWLNLNHDSSYRDLNEVLAEENGYSAADNFWDVIFSSLFKGKFDVVIQLLKGANLSRAATALQDGLDEPGYHGVQLKNAQLAINEAIVLLQTCPALESGDWDVKGNEWMLFRRRVEDVKADLEVFAEGKSQDHEDDEDELYGLKNKSGDFNLSTRSRHAESQVPWTVYECLKDMYNQLLGNPEDLLKSAYDWVEAVVGLTVWWDGDDHPIEKDAGLSASRRSYSRHQKTRTVDITPGIAYRQRLASSLDYVMTQEDAELAMNKTSSLEVAIASIFDGDISAAVVIIQKWSIVIAAAVAEIASAGEWLEDDASKRGMQAFDQDDLMVLGISPEEATESMKDEILCEYARLLCMKETLRRSKSRQTTEGWEIGLQVLGRLDNTNTARTKIEELIARLDVASASRCDKLLDLCAGMGLTGQAHHVAEKYADSLTENSSNYGDAIFYYARAHNTKKLRNVLDLLISLCLVQSTSYPPISELDPRLKDFILKPQETLSDISQADFDAAQMLATCLSGYAALRNFYDLRDAEILSGGTELQKPKMKPLERKRAAATALVALVESAGDSIHGGLYDPEVEVVVQVDGLLTLLGEALPFVNQPTRYLTLPQTFSILRALEDLSTVGSRIYNQCEECFQSALANAYGAEPPSPRNILRKSVSALTASSQFSLVGSEMLVASGTGSGSGVASTEGSGVLVQAPGGIKRGWDWRKGLKKDAKGMDVMKMLRLALSEEVGRAWAGGEQ</sequence>
<protein>
    <recommendedName>
        <fullName evidence="9">Nuclear pore complex protein Nup85</fullName>
    </recommendedName>
</protein>
<dbReference type="GO" id="GO:0031080">
    <property type="term" value="C:nuclear pore outer ring"/>
    <property type="evidence" value="ECO:0007669"/>
    <property type="project" value="TreeGrafter"/>
</dbReference>
<gene>
    <name evidence="11" type="ORF">K402DRAFT_394494</name>
</gene>
<dbReference type="GO" id="GO:0045893">
    <property type="term" value="P:positive regulation of DNA-templated transcription"/>
    <property type="evidence" value="ECO:0007669"/>
    <property type="project" value="TreeGrafter"/>
</dbReference>
<evidence type="ECO:0000256" key="2">
    <source>
        <dbReference type="ARBA" id="ARBA00005573"/>
    </source>
</evidence>
<comment type="subcellular location">
    <subcellularLocation>
        <location evidence="1 9">Nucleus</location>
        <location evidence="1 9">Nuclear pore complex</location>
    </subcellularLocation>
</comment>
<evidence type="ECO:0000313" key="12">
    <source>
        <dbReference type="Proteomes" id="UP000800041"/>
    </source>
</evidence>
<keyword evidence="8 9" id="KW-0539">Nucleus</keyword>
<evidence type="ECO:0000313" key="11">
    <source>
        <dbReference type="EMBL" id="KAF1985511.1"/>
    </source>
</evidence>
<evidence type="ECO:0000256" key="1">
    <source>
        <dbReference type="ARBA" id="ARBA00004567"/>
    </source>
</evidence>
<name>A0A6G1GX27_9PEZI</name>
<keyword evidence="6 9" id="KW-0811">Translocation</keyword>
<dbReference type="GO" id="GO:0006406">
    <property type="term" value="P:mRNA export from nucleus"/>
    <property type="evidence" value="ECO:0007669"/>
    <property type="project" value="TreeGrafter"/>
</dbReference>
<evidence type="ECO:0000256" key="3">
    <source>
        <dbReference type="ARBA" id="ARBA00022448"/>
    </source>
</evidence>
<dbReference type="EMBL" id="ML977161">
    <property type="protein sequence ID" value="KAF1985511.1"/>
    <property type="molecule type" value="Genomic_DNA"/>
</dbReference>
<dbReference type="GO" id="GO:0017056">
    <property type="term" value="F:structural constituent of nuclear pore"/>
    <property type="evidence" value="ECO:0007669"/>
    <property type="project" value="TreeGrafter"/>
</dbReference>
<comment type="similarity">
    <text evidence="2 9">Belongs to the nucleoporin Nup85 family.</text>
</comment>
<reference evidence="11" key="1">
    <citation type="journal article" date="2020" name="Stud. Mycol.">
        <title>101 Dothideomycetes genomes: a test case for predicting lifestyles and emergence of pathogens.</title>
        <authorList>
            <person name="Haridas S."/>
            <person name="Albert R."/>
            <person name="Binder M."/>
            <person name="Bloem J."/>
            <person name="Labutti K."/>
            <person name="Salamov A."/>
            <person name="Andreopoulos B."/>
            <person name="Baker S."/>
            <person name="Barry K."/>
            <person name="Bills G."/>
            <person name="Bluhm B."/>
            <person name="Cannon C."/>
            <person name="Castanera R."/>
            <person name="Culley D."/>
            <person name="Daum C."/>
            <person name="Ezra D."/>
            <person name="Gonzalez J."/>
            <person name="Henrissat B."/>
            <person name="Kuo A."/>
            <person name="Liang C."/>
            <person name="Lipzen A."/>
            <person name="Lutzoni F."/>
            <person name="Magnuson J."/>
            <person name="Mondo S."/>
            <person name="Nolan M."/>
            <person name="Ohm R."/>
            <person name="Pangilinan J."/>
            <person name="Park H.-J."/>
            <person name="Ramirez L."/>
            <person name="Alfaro M."/>
            <person name="Sun H."/>
            <person name="Tritt A."/>
            <person name="Yoshinaga Y."/>
            <person name="Zwiers L.-H."/>
            <person name="Turgeon B."/>
            <person name="Goodwin S."/>
            <person name="Spatafora J."/>
            <person name="Crous P."/>
            <person name="Grigoriev I."/>
        </authorList>
    </citation>
    <scope>NUCLEOTIDE SEQUENCE</scope>
    <source>
        <strain evidence="11">CBS 113979</strain>
    </source>
</reference>
<dbReference type="Proteomes" id="UP000800041">
    <property type="component" value="Unassembled WGS sequence"/>
</dbReference>
<organism evidence="11 12">
    <name type="scientific">Aulographum hederae CBS 113979</name>
    <dbReference type="NCBI Taxonomy" id="1176131"/>
    <lineage>
        <taxon>Eukaryota</taxon>
        <taxon>Fungi</taxon>
        <taxon>Dikarya</taxon>
        <taxon>Ascomycota</taxon>
        <taxon>Pezizomycotina</taxon>
        <taxon>Dothideomycetes</taxon>
        <taxon>Pleosporomycetidae</taxon>
        <taxon>Aulographales</taxon>
        <taxon>Aulographaceae</taxon>
    </lineage>
</organism>
<evidence type="ECO:0000256" key="4">
    <source>
        <dbReference type="ARBA" id="ARBA00022816"/>
    </source>
</evidence>
<dbReference type="PANTHER" id="PTHR13373:SF21">
    <property type="entry name" value="NUCLEAR PORE COMPLEX PROTEIN NUP85"/>
    <property type="match status" value="1"/>
</dbReference>
<feature type="compositionally biased region" description="Low complexity" evidence="10">
    <location>
        <begin position="52"/>
        <end position="66"/>
    </location>
</feature>
<proteinExistence type="inferred from homology"/>
<keyword evidence="5 9" id="KW-0653">Protein transport</keyword>
<comment type="subunit">
    <text evidence="9">Component of the nuclear pore complex (NPC).</text>
</comment>
<dbReference type="GO" id="GO:0006606">
    <property type="term" value="P:protein import into nucleus"/>
    <property type="evidence" value="ECO:0007669"/>
    <property type="project" value="TreeGrafter"/>
</dbReference>
<feature type="compositionally biased region" description="Acidic residues" evidence="10">
    <location>
        <begin position="116"/>
        <end position="159"/>
    </location>
</feature>
<keyword evidence="12" id="KW-1185">Reference proteome</keyword>